<feature type="region of interest" description="Disordered" evidence="1">
    <location>
        <begin position="276"/>
        <end position="346"/>
    </location>
</feature>
<feature type="transmembrane region" description="Helical" evidence="2">
    <location>
        <begin position="103"/>
        <end position="123"/>
    </location>
</feature>
<dbReference type="GeneID" id="95987216"/>
<feature type="transmembrane region" description="Helical" evidence="2">
    <location>
        <begin position="185"/>
        <end position="207"/>
    </location>
</feature>
<feature type="compositionally biased region" description="Low complexity" evidence="1">
    <location>
        <begin position="297"/>
        <end position="317"/>
    </location>
</feature>
<feature type="compositionally biased region" description="Low complexity" evidence="1">
    <location>
        <begin position="276"/>
        <end position="289"/>
    </location>
</feature>
<feature type="transmembrane region" description="Helical" evidence="2">
    <location>
        <begin position="135"/>
        <end position="157"/>
    </location>
</feature>
<feature type="compositionally biased region" description="Low complexity" evidence="1">
    <location>
        <begin position="334"/>
        <end position="346"/>
    </location>
</feature>
<dbReference type="RefSeq" id="XP_069206712.1">
    <property type="nucleotide sequence ID" value="XM_069354641.1"/>
</dbReference>
<sequence length="346" mass="37252">MPTTVTEDFDLMPLTKDFEDTNGFDAPKGPISGYQSRGSRAYRLLMIGMSVVFVLATLSMGIVAIIFAIITNPSAAPYIYDSAEYWRKLTVRAAWKYSTASKAIAGAYMISVLVPIGITAAVFAGRRKPSKPWMWITTLVLTVLLPALVLGLHGAFISKMECWNNGSDYSGWGSYCRAKVIRNTWFWPALNSALIVVAGVYFTVFFFRNKPDLSKPIKRRQPQLLIAPDQAQVQPYGAHAAYGAPQGFPSYGYAAATAPQPDPSYAASYAAAQAPQEDSLALPTSAPGPTTAPPPSYYAASPMLEATAPASPTHAPAKPLPTCPGSVDPPQPNPTTTTKPYPYAKK</sequence>
<accession>A0ABR3PWH6</accession>
<name>A0ABR3PWH6_9TREE</name>
<evidence type="ECO:0000256" key="2">
    <source>
        <dbReference type="SAM" id="Phobius"/>
    </source>
</evidence>
<keyword evidence="2" id="KW-0812">Transmembrane</keyword>
<evidence type="ECO:0000256" key="1">
    <source>
        <dbReference type="SAM" id="MobiDB-lite"/>
    </source>
</evidence>
<keyword evidence="2" id="KW-0472">Membrane</keyword>
<evidence type="ECO:0000313" key="4">
    <source>
        <dbReference type="Proteomes" id="UP001565368"/>
    </source>
</evidence>
<organism evidence="3 4">
    <name type="scientific">Vanrija albida</name>
    <dbReference type="NCBI Taxonomy" id="181172"/>
    <lineage>
        <taxon>Eukaryota</taxon>
        <taxon>Fungi</taxon>
        <taxon>Dikarya</taxon>
        <taxon>Basidiomycota</taxon>
        <taxon>Agaricomycotina</taxon>
        <taxon>Tremellomycetes</taxon>
        <taxon>Trichosporonales</taxon>
        <taxon>Trichosporonaceae</taxon>
        <taxon>Vanrija</taxon>
    </lineage>
</organism>
<keyword evidence="2" id="KW-1133">Transmembrane helix</keyword>
<feature type="transmembrane region" description="Helical" evidence="2">
    <location>
        <begin position="44"/>
        <end position="70"/>
    </location>
</feature>
<reference evidence="3 4" key="1">
    <citation type="submission" date="2023-08" db="EMBL/GenBank/DDBJ databases">
        <title>Annotated Genome Sequence of Vanrija albida AlHP1.</title>
        <authorList>
            <person name="Herzog R."/>
        </authorList>
    </citation>
    <scope>NUCLEOTIDE SEQUENCE [LARGE SCALE GENOMIC DNA]</scope>
    <source>
        <strain evidence="3 4">AlHP1</strain>
    </source>
</reference>
<feature type="compositionally biased region" description="Pro residues" evidence="1">
    <location>
        <begin position="318"/>
        <end position="333"/>
    </location>
</feature>
<evidence type="ECO:0008006" key="5">
    <source>
        <dbReference type="Google" id="ProtNLM"/>
    </source>
</evidence>
<dbReference type="EMBL" id="JBBXJM010000005">
    <property type="protein sequence ID" value="KAL1406768.1"/>
    <property type="molecule type" value="Genomic_DNA"/>
</dbReference>
<keyword evidence="4" id="KW-1185">Reference proteome</keyword>
<evidence type="ECO:0000313" key="3">
    <source>
        <dbReference type="EMBL" id="KAL1406768.1"/>
    </source>
</evidence>
<proteinExistence type="predicted"/>
<comment type="caution">
    <text evidence="3">The sequence shown here is derived from an EMBL/GenBank/DDBJ whole genome shotgun (WGS) entry which is preliminary data.</text>
</comment>
<dbReference type="Proteomes" id="UP001565368">
    <property type="component" value="Unassembled WGS sequence"/>
</dbReference>
<protein>
    <recommendedName>
        <fullName evidence="5">MARVEL domain-containing protein</fullName>
    </recommendedName>
</protein>
<gene>
    <name evidence="3" type="ORF">Q8F55_006173</name>
</gene>